<sequence>MVPQYSRVVWAIQANHPLDQPEFSAIQHLSVGQQAPRLLIVYIFGENLLAFTHSPTKSLILNHAVALHSHSIHPYPALRRCLVQPR</sequence>
<dbReference type="InParanoid" id="A0A0D0CGB7"/>
<keyword evidence="2" id="KW-1185">Reference proteome</keyword>
<dbReference type="AlphaFoldDB" id="A0A0D0CGB7"/>
<name>A0A0D0CGB7_9AGAM</name>
<dbReference type="Proteomes" id="UP000054538">
    <property type="component" value="Unassembled WGS sequence"/>
</dbReference>
<proteinExistence type="predicted"/>
<reference evidence="2" key="2">
    <citation type="submission" date="2015-01" db="EMBL/GenBank/DDBJ databases">
        <title>Evolutionary Origins and Diversification of the Mycorrhizal Mutualists.</title>
        <authorList>
            <consortium name="DOE Joint Genome Institute"/>
            <consortium name="Mycorrhizal Genomics Consortium"/>
            <person name="Kohler A."/>
            <person name="Kuo A."/>
            <person name="Nagy L.G."/>
            <person name="Floudas D."/>
            <person name="Copeland A."/>
            <person name="Barry K.W."/>
            <person name="Cichocki N."/>
            <person name="Veneault-Fourrey C."/>
            <person name="LaButti K."/>
            <person name="Lindquist E.A."/>
            <person name="Lipzen A."/>
            <person name="Lundell T."/>
            <person name="Morin E."/>
            <person name="Murat C."/>
            <person name="Riley R."/>
            <person name="Ohm R."/>
            <person name="Sun H."/>
            <person name="Tunlid A."/>
            <person name="Henrissat B."/>
            <person name="Grigoriev I.V."/>
            <person name="Hibbett D.S."/>
            <person name="Martin F."/>
        </authorList>
    </citation>
    <scope>NUCLEOTIDE SEQUENCE [LARGE SCALE GENOMIC DNA]</scope>
    <source>
        <strain evidence="2">Ve08.2h10</strain>
    </source>
</reference>
<protein>
    <submittedName>
        <fullName evidence="1">Uncharacterized protein</fullName>
    </submittedName>
</protein>
<dbReference type="EMBL" id="KN825733">
    <property type="protein sequence ID" value="KIK81772.1"/>
    <property type="molecule type" value="Genomic_DNA"/>
</dbReference>
<gene>
    <name evidence="1" type="ORF">PAXRUDRAFT_832611</name>
</gene>
<accession>A0A0D0CGB7</accession>
<dbReference type="HOGENOM" id="CLU_2498543_0_0_1"/>
<evidence type="ECO:0000313" key="1">
    <source>
        <dbReference type="EMBL" id="KIK81772.1"/>
    </source>
</evidence>
<organism evidence="1 2">
    <name type="scientific">Paxillus rubicundulus Ve08.2h10</name>
    <dbReference type="NCBI Taxonomy" id="930991"/>
    <lineage>
        <taxon>Eukaryota</taxon>
        <taxon>Fungi</taxon>
        <taxon>Dikarya</taxon>
        <taxon>Basidiomycota</taxon>
        <taxon>Agaricomycotina</taxon>
        <taxon>Agaricomycetes</taxon>
        <taxon>Agaricomycetidae</taxon>
        <taxon>Boletales</taxon>
        <taxon>Paxilineae</taxon>
        <taxon>Paxillaceae</taxon>
        <taxon>Paxillus</taxon>
    </lineage>
</organism>
<reference evidence="1 2" key="1">
    <citation type="submission" date="2014-04" db="EMBL/GenBank/DDBJ databases">
        <authorList>
            <consortium name="DOE Joint Genome Institute"/>
            <person name="Kuo A."/>
            <person name="Kohler A."/>
            <person name="Jargeat P."/>
            <person name="Nagy L.G."/>
            <person name="Floudas D."/>
            <person name="Copeland A."/>
            <person name="Barry K.W."/>
            <person name="Cichocki N."/>
            <person name="Veneault-Fourrey C."/>
            <person name="LaButti K."/>
            <person name="Lindquist E.A."/>
            <person name="Lipzen A."/>
            <person name="Lundell T."/>
            <person name="Morin E."/>
            <person name="Murat C."/>
            <person name="Sun H."/>
            <person name="Tunlid A."/>
            <person name="Henrissat B."/>
            <person name="Grigoriev I.V."/>
            <person name="Hibbett D.S."/>
            <person name="Martin F."/>
            <person name="Nordberg H.P."/>
            <person name="Cantor M.N."/>
            <person name="Hua S.X."/>
        </authorList>
    </citation>
    <scope>NUCLEOTIDE SEQUENCE [LARGE SCALE GENOMIC DNA]</scope>
    <source>
        <strain evidence="1 2">Ve08.2h10</strain>
    </source>
</reference>
<evidence type="ECO:0000313" key="2">
    <source>
        <dbReference type="Proteomes" id="UP000054538"/>
    </source>
</evidence>